<reference evidence="1 2" key="1">
    <citation type="journal article" date="2013" name="PLoS ONE">
        <title>Lactobacillus paracasei comparative genomics: towards species pan-genome definition and exploitation of diversity.</title>
        <authorList>
            <person name="Smokvina T."/>
            <person name="Wels M."/>
            <person name="Polka J."/>
            <person name="Chervaux C."/>
            <person name="Brisse S."/>
            <person name="Boekhorst J."/>
            <person name="van Hylckama Vlieg J.E."/>
            <person name="Siezen R.J."/>
        </authorList>
    </citation>
    <scope>NUCLEOTIDE SEQUENCE [LARGE SCALE GENOMIC DNA]</scope>
    <source>
        <strain evidence="1 2">Lpp122</strain>
    </source>
</reference>
<dbReference type="Proteomes" id="UP000014281">
    <property type="component" value="Unassembled WGS sequence"/>
</dbReference>
<proteinExistence type="predicted"/>
<dbReference type="EMBL" id="ANKW01000003">
    <property type="protein sequence ID" value="EPC21298.1"/>
    <property type="molecule type" value="Genomic_DNA"/>
</dbReference>
<dbReference type="AlphaFoldDB" id="A0A8E0I7C4"/>
<evidence type="ECO:0000313" key="1">
    <source>
        <dbReference type="EMBL" id="EPC21298.1"/>
    </source>
</evidence>
<comment type="caution">
    <text evidence="1">The sequence shown here is derived from an EMBL/GenBank/DDBJ whole genome shotgun (WGS) entry which is preliminary data.</text>
</comment>
<protein>
    <submittedName>
        <fullName evidence="1">Uncharacterized protein</fullName>
    </submittedName>
</protein>
<gene>
    <name evidence="1" type="ORF">Lpp122_0375</name>
</gene>
<sequence length="85" mass="9604">MADHKLTGLNGCGDKSEQIFYQKNDPRFTGMGRFFGKSADYDSEIRNEPLLLAMETIVNQFAMPITHDTQQVRIGIIIPVAQIIF</sequence>
<name>A0A8E0I7C4_LACPA</name>
<accession>A0A8E0I7C4</accession>
<organism evidence="1 2">
    <name type="scientific">Lacticaseibacillus paracasei subsp. paracasei Lpp122</name>
    <dbReference type="NCBI Taxonomy" id="1256218"/>
    <lineage>
        <taxon>Bacteria</taxon>
        <taxon>Bacillati</taxon>
        <taxon>Bacillota</taxon>
        <taxon>Bacilli</taxon>
        <taxon>Lactobacillales</taxon>
        <taxon>Lactobacillaceae</taxon>
        <taxon>Lacticaseibacillus</taxon>
    </lineage>
</organism>
<evidence type="ECO:0000313" key="2">
    <source>
        <dbReference type="Proteomes" id="UP000014281"/>
    </source>
</evidence>